<feature type="domain" description="Ketoreductase" evidence="6">
    <location>
        <begin position="7"/>
        <end position="191"/>
    </location>
</feature>
<dbReference type="GO" id="GO:0005783">
    <property type="term" value="C:endoplasmic reticulum"/>
    <property type="evidence" value="ECO:0007669"/>
    <property type="project" value="TreeGrafter"/>
</dbReference>
<dbReference type="GO" id="GO:0004806">
    <property type="term" value="F:triacylglycerol lipase activity"/>
    <property type="evidence" value="ECO:0007669"/>
    <property type="project" value="TreeGrafter"/>
</dbReference>
<dbReference type="PRINTS" id="PR00080">
    <property type="entry name" value="SDRFAMILY"/>
</dbReference>
<keyword evidence="8" id="KW-1185">Reference proteome</keyword>
<keyword evidence="3" id="KW-0560">Oxidoreductase</keyword>
<dbReference type="PANTHER" id="PTHR44169">
    <property type="entry name" value="NADPH-DEPENDENT 1-ACYLDIHYDROXYACETONE PHOSPHATE REDUCTASE"/>
    <property type="match status" value="1"/>
</dbReference>
<proteinExistence type="inferred from homology"/>
<evidence type="ECO:0000256" key="5">
    <source>
        <dbReference type="SAM" id="MobiDB-lite"/>
    </source>
</evidence>
<dbReference type="Pfam" id="PF00106">
    <property type="entry name" value="adh_short"/>
    <property type="match status" value="1"/>
</dbReference>
<reference evidence="8" key="1">
    <citation type="submission" date="2016-02" db="EMBL/GenBank/DDBJ databases">
        <title>Draft genome sequence of Microdochium bolleyi, a fungal endophyte of beachgrass.</title>
        <authorList>
            <consortium name="DOE Joint Genome Institute"/>
            <person name="David A.S."/>
            <person name="May G."/>
            <person name="Haridas S."/>
            <person name="Lim J."/>
            <person name="Wang M."/>
            <person name="Labutti K."/>
            <person name="Lipzen A."/>
            <person name="Barry K."/>
            <person name="Grigoriev I.V."/>
        </authorList>
    </citation>
    <scope>NUCLEOTIDE SEQUENCE [LARGE SCALE GENOMIC DNA]</scope>
    <source>
        <strain evidence="8">J235TASD1</strain>
    </source>
</reference>
<dbReference type="GO" id="GO:0000140">
    <property type="term" value="F:acylglycerone-phosphate reductase (NADP+) activity"/>
    <property type="evidence" value="ECO:0007669"/>
    <property type="project" value="TreeGrafter"/>
</dbReference>
<dbReference type="PROSITE" id="PS00061">
    <property type="entry name" value="ADH_SHORT"/>
    <property type="match status" value="1"/>
</dbReference>
<evidence type="ECO:0000256" key="2">
    <source>
        <dbReference type="ARBA" id="ARBA00022857"/>
    </source>
</evidence>
<dbReference type="GO" id="GO:0005811">
    <property type="term" value="C:lipid droplet"/>
    <property type="evidence" value="ECO:0007669"/>
    <property type="project" value="TreeGrafter"/>
</dbReference>
<comment type="similarity">
    <text evidence="1 4">Belongs to the short-chain dehydrogenases/reductases (SDR) family.</text>
</comment>
<dbReference type="InterPro" id="IPR002347">
    <property type="entry name" value="SDR_fam"/>
</dbReference>
<dbReference type="InterPro" id="IPR036291">
    <property type="entry name" value="NAD(P)-bd_dom_sf"/>
</dbReference>
<sequence length="301" mass="31856">MPSPQQKTVLITGCSAGGIGASLALEFHRRGHRVFATARDMAKMSDLAAAGVTCLALDTTSASSITAAVAHVTRDLSSSSPAPGLDVLINNAGIHLIRPFMDCSIAELQRVMDTNVMGVMAVTHAFLPLLIAAKGVIATVGSTNEVMLPPFQSAYSASKAAVHAWGNTLRAELKPLGVRVVTVVTGAVRTRIFDNERERSAKTADASGGGAGERGLDLPEGSPYKPCEDIIRERRFLGKAKWQEADEYARRVADALLQPAATGTIWKGGLATVAWVMSVLGWEGMLESAMMKENGLDQIKV</sequence>
<keyword evidence="2" id="KW-0521">NADP</keyword>
<name>A0A136IYF9_9PEZI</name>
<dbReference type="InParanoid" id="A0A136IYF9"/>
<dbReference type="EMBL" id="KQ964254">
    <property type="protein sequence ID" value="KXJ89918.1"/>
    <property type="molecule type" value="Genomic_DNA"/>
</dbReference>
<dbReference type="Gene3D" id="3.40.50.720">
    <property type="entry name" value="NAD(P)-binding Rossmann-like Domain"/>
    <property type="match status" value="1"/>
</dbReference>
<dbReference type="SMART" id="SM00822">
    <property type="entry name" value="PKS_KR"/>
    <property type="match status" value="1"/>
</dbReference>
<protein>
    <submittedName>
        <fullName evidence="7">Short-chain dehydrogenase/reductase</fullName>
    </submittedName>
</protein>
<gene>
    <name evidence="7" type="ORF">Micbo1qcDRAFT_235116</name>
</gene>
<dbReference type="GO" id="GO:0006654">
    <property type="term" value="P:phosphatidic acid biosynthetic process"/>
    <property type="evidence" value="ECO:0007669"/>
    <property type="project" value="TreeGrafter"/>
</dbReference>
<dbReference type="SUPFAM" id="SSF51735">
    <property type="entry name" value="NAD(P)-binding Rossmann-fold domains"/>
    <property type="match status" value="1"/>
</dbReference>
<evidence type="ECO:0000259" key="6">
    <source>
        <dbReference type="SMART" id="SM00822"/>
    </source>
</evidence>
<accession>A0A136IYF9</accession>
<evidence type="ECO:0000256" key="4">
    <source>
        <dbReference type="RuleBase" id="RU000363"/>
    </source>
</evidence>
<dbReference type="InterPro" id="IPR057326">
    <property type="entry name" value="KR_dom"/>
</dbReference>
<dbReference type="Proteomes" id="UP000070501">
    <property type="component" value="Unassembled WGS sequence"/>
</dbReference>
<dbReference type="OrthoDB" id="2102561at2759"/>
<dbReference type="PRINTS" id="PR00081">
    <property type="entry name" value="GDHRDH"/>
</dbReference>
<dbReference type="AlphaFoldDB" id="A0A136IYF9"/>
<evidence type="ECO:0000313" key="7">
    <source>
        <dbReference type="EMBL" id="KXJ89918.1"/>
    </source>
</evidence>
<evidence type="ECO:0000313" key="8">
    <source>
        <dbReference type="Proteomes" id="UP000070501"/>
    </source>
</evidence>
<dbReference type="STRING" id="196109.A0A136IYF9"/>
<evidence type="ECO:0000256" key="3">
    <source>
        <dbReference type="ARBA" id="ARBA00023002"/>
    </source>
</evidence>
<feature type="region of interest" description="Disordered" evidence="5">
    <location>
        <begin position="198"/>
        <end position="221"/>
    </location>
</feature>
<dbReference type="GO" id="GO:0019433">
    <property type="term" value="P:triglyceride catabolic process"/>
    <property type="evidence" value="ECO:0007669"/>
    <property type="project" value="TreeGrafter"/>
</dbReference>
<organism evidence="7 8">
    <name type="scientific">Microdochium bolleyi</name>
    <dbReference type="NCBI Taxonomy" id="196109"/>
    <lineage>
        <taxon>Eukaryota</taxon>
        <taxon>Fungi</taxon>
        <taxon>Dikarya</taxon>
        <taxon>Ascomycota</taxon>
        <taxon>Pezizomycotina</taxon>
        <taxon>Sordariomycetes</taxon>
        <taxon>Xylariomycetidae</taxon>
        <taxon>Xylariales</taxon>
        <taxon>Microdochiaceae</taxon>
        <taxon>Microdochium</taxon>
    </lineage>
</organism>
<dbReference type="InterPro" id="IPR020904">
    <property type="entry name" value="Sc_DH/Rdtase_CS"/>
</dbReference>
<evidence type="ECO:0000256" key="1">
    <source>
        <dbReference type="ARBA" id="ARBA00006484"/>
    </source>
</evidence>
<dbReference type="PANTHER" id="PTHR44169:SF6">
    <property type="entry name" value="NADPH-DEPENDENT 1-ACYLDIHYDROXYACETONE PHOSPHATE REDUCTASE"/>
    <property type="match status" value="1"/>
</dbReference>